<keyword evidence="1" id="KW-0540">Nuclease</keyword>
<dbReference type="InterPro" id="IPR044094">
    <property type="entry name" value="AtsA-like_MBL-fold"/>
</dbReference>
<dbReference type="InterPro" id="IPR036866">
    <property type="entry name" value="RibonucZ/Hydroxyglut_hydro"/>
</dbReference>
<dbReference type="Proteomes" id="UP000219514">
    <property type="component" value="Unassembled WGS sequence"/>
</dbReference>
<proteinExistence type="predicted"/>
<evidence type="ECO:0000259" key="4">
    <source>
        <dbReference type="Pfam" id="PF00753"/>
    </source>
</evidence>
<evidence type="ECO:0000256" key="3">
    <source>
        <dbReference type="SAM" id="MobiDB-lite"/>
    </source>
</evidence>
<dbReference type="OrthoDB" id="4137979at2"/>
<reference evidence="5 6" key="1">
    <citation type="submission" date="2017-09" db="EMBL/GenBank/DDBJ databases">
        <authorList>
            <person name="Ehlers B."/>
            <person name="Leendertz F.H."/>
        </authorList>
    </citation>
    <scope>NUCLEOTIDE SEQUENCE [LARGE SCALE GENOMIC DNA]</scope>
    <source>
        <strain evidence="5 6">DSM 46844</strain>
    </source>
</reference>
<evidence type="ECO:0000313" key="6">
    <source>
        <dbReference type="Proteomes" id="UP000219514"/>
    </source>
</evidence>
<evidence type="ECO:0000313" key="5">
    <source>
        <dbReference type="EMBL" id="SNX96574.1"/>
    </source>
</evidence>
<keyword evidence="2" id="KW-0378">Hydrolase</keyword>
<gene>
    <name evidence="5" type="ORF">SAMN06893097_104289</name>
</gene>
<dbReference type="GO" id="GO:0042781">
    <property type="term" value="F:3'-tRNA processing endoribonuclease activity"/>
    <property type="evidence" value="ECO:0007669"/>
    <property type="project" value="TreeGrafter"/>
</dbReference>
<feature type="compositionally biased region" description="Basic and acidic residues" evidence="3">
    <location>
        <begin position="155"/>
        <end position="166"/>
    </location>
</feature>
<dbReference type="InterPro" id="IPR006311">
    <property type="entry name" value="TAT_signal"/>
</dbReference>
<dbReference type="PANTHER" id="PTHR46018">
    <property type="entry name" value="ZINC PHOSPHODIESTERASE ELAC PROTEIN 1"/>
    <property type="match status" value="1"/>
</dbReference>
<dbReference type="Pfam" id="PF00753">
    <property type="entry name" value="Lactamase_B"/>
    <property type="match status" value="1"/>
</dbReference>
<dbReference type="AlphaFoldDB" id="A0A285EEE1"/>
<feature type="domain" description="Metallo-beta-lactamase" evidence="4">
    <location>
        <begin position="83"/>
        <end position="305"/>
    </location>
</feature>
<sequence length="398" mass="42946">MCDVISRAMSRAGELPESSRRRFLQGMGATAVAGGMLMAGTGTARAHSGGGGRNHPVATRTRLILLGVGGGPAYTRSDVFGISTAVVYENRVYLVDAGLGSYRRLVQSGLAAQPTAPSSLTNVRGIFFTHLHSDHITDWPAMYVTGPSNRTGRPAGDRIAVRGPGRRDTLPRLFRPNLPEPELVNPDDPTPGIAGMTGYLRQAFASDFNDRARDGSGTAPDALFDVQDIDLSGIWEIDPEGRPPRLPRPIEVWQDGEVRITATLVDHHPTAPSFGFRFDTPDGSIVVSGDTTVSQNLIDLARNTDYLVHEVIDPVFVDEIVARTPPDLREGLREHLLESHTTIEQVGRDVAEPARVRHLVLNHLVPNDPSPLRWAAAQSGYSGTLTVGTDLLQLGVGR</sequence>
<dbReference type="SUPFAM" id="SSF56281">
    <property type="entry name" value="Metallo-hydrolase/oxidoreductase"/>
    <property type="match status" value="1"/>
</dbReference>
<accession>A0A285EEE1</accession>
<protein>
    <submittedName>
        <fullName evidence="5">Ribonuclease BN, tRNA processing enzyme</fullName>
    </submittedName>
</protein>
<dbReference type="CDD" id="cd07719">
    <property type="entry name" value="arylsulfatase_AtsA-like_MBL-fold"/>
    <property type="match status" value="1"/>
</dbReference>
<keyword evidence="6" id="KW-1185">Reference proteome</keyword>
<dbReference type="PANTHER" id="PTHR46018:SF2">
    <property type="entry name" value="ZINC PHOSPHODIESTERASE ELAC PROTEIN 1"/>
    <property type="match status" value="1"/>
</dbReference>
<evidence type="ECO:0000256" key="1">
    <source>
        <dbReference type="ARBA" id="ARBA00022759"/>
    </source>
</evidence>
<dbReference type="InterPro" id="IPR001279">
    <property type="entry name" value="Metallo-B-lactamas"/>
</dbReference>
<name>A0A285EEE1_9ACTN</name>
<organism evidence="5 6">
    <name type="scientific">Geodermatophilus sabuli</name>
    <dbReference type="NCBI Taxonomy" id="1564158"/>
    <lineage>
        <taxon>Bacteria</taxon>
        <taxon>Bacillati</taxon>
        <taxon>Actinomycetota</taxon>
        <taxon>Actinomycetes</taxon>
        <taxon>Geodermatophilales</taxon>
        <taxon>Geodermatophilaceae</taxon>
        <taxon>Geodermatophilus</taxon>
    </lineage>
</organism>
<dbReference type="PROSITE" id="PS51318">
    <property type="entry name" value="TAT"/>
    <property type="match status" value="1"/>
</dbReference>
<keyword evidence="1" id="KW-0255">Endonuclease</keyword>
<feature type="region of interest" description="Disordered" evidence="3">
    <location>
        <begin position="147"/>
        <end position="166"/>
    </location>
</feature>
<dbReference type="Gene3D" id="3.60.15.10">
    <property type="entry name" value="Ribonuclease Z/Hydroxyacylglutathione hydrolase-like"/>
    <property type="match status" value="1"/>
</dbReference>
<dbReference type="EMBL" id="OBDO01000004">
    <property type="protein sequence ID" value="SNX96574.1"/>
    <property type="molecule type" value="Genomic_DNA"/>
</dbReference>
<evidence type="ECO:0000256" key="2">
    <source>
        <dbReference type="ARBA" id="ARBA00022801"/>
    </source>
</evidence>
<dbReference type="RefSeq" id="WP_097206576.1">
    <property type="nucleotide sequence ID" value="NZ_JACHXB010000002.1"/>
</dbReference>